<dbReference type="Gene3D" id="3.40.190.10">
    <property type="entry name" value="Periplasmic binding protein-like II"/>
    <property type="match status" value="2"/>
</dbReference>
<evidence type="ECO:0000313" key="2">
    <source>
        <dbReference type="EMBL" id="VTP11128.1"/>
    </source>
</evidence>
<dbReference type="PANTHER" id="PTHR35936">
    <property type="entry name" value="MEMBRANE-BOUND LYTIC MUREIN TRANSGLYCOSYLASE F"/>
    <property type="match status" value="1"/>
</dbReference>
<dbReference type="CDD" id="cd01004">
    <property type="entry name" value="PBP2_MidA_like"/>
    <property type="match status" value="1"/>
</dbReference>
<name>A0A653FNB6_MYCSM</name>
<organism evidence="2">
    <name type="scientific">Mycolicibacterium smegmatis</name>
    <name type="common">Mycobacterium smegmatis</name>
    <dbReference type="NCBI Taxonomy" id="1772"/>
    <lineage>
        <taxon>Bacteria</taxon>
        <taxon>Bacillati</taxon>
        <taxon>Actinomycetota</taxon>
        <taxon>Actinomycetes</taxon>
        <taxon>Mycobacteriales</taxon>
        <taxon>Mycobacteriaceae</taxon>
        <taxon>Mycolicibacterium</taxon>
    </lineage>
</organism>
<dbReference type="SUPFAM" id="SSF53850">
    <property type="entry name" value="Periplasmic binding protein-like II"/>
    <property type="match status" value="1"/>
</dbReference>
<dbReference type="SMART" id="SM00062">
    <property type="entry name" value="PBPb"/>
    <property type="match status" value="1"/>
</dbReference>
<evidence type="ECO:0000256" key="1">
    <source>
        <dbReference type="ARBA" id="ARBA00022729"/>
    </source>
</evidence>
<protein>
    <submittedName>
        <fullName evidence="2">ABC transporter arginine-binding protein 2</fullName>
    </submittedName>
</protein>
<dbReference type="SMART" id="SM00079">
    <property type="entry name" value="PBPe"/>
    <property type="match status" value="1"/>
</dbReference>
<dbReference type="AlphaFoldDB" id="A0A653FNB6"/>
<dbReference type="KEGG" id="msh:LI98_00890"/>
<accession>A0A653FNB6</accession>
<dbReference type="Pfam" id="PF00497">
    <property type="entry name" value="SBP_bac_3"/>
    <property type="match status" value="1"/>
</dbReference>
<dbReference type="GO" id="GO:0016020">
    <property type="term" value="C:membrane"/>
    <property type="evidence" value="ECO:0007669"/>
    <property type="project" value="InterPro"/>
</dbReference>
<dbReference type="EMBL" id="LR589663">
    <property type="protein sequence ID" value="VTP11128.1"/>
    <property type="molecule type" value="Genomic_DNA"/>
</dbReference>
<keyword evidence="1" id="KW-0732">Signal</keyword>
<dbReference type="InterPro" id="IPR001320">
    <property type="entry name" value="Iontro_rcpt_C"/>
</dbReference>
<sequence>MPLPEKAIVNKSMQRLARSAVACCVAGALVSGCSSAPGDTSQETDGAKPSGQEITVATDATYRPFETVDPATKKIVGLDADLVEAIGDTLGLTVKLTNVGFDSIVPGLQARKYDAAASGISVTPEREKVVDFVPYMSAGSGLAVQKGNPHDLKMEPLALCGHTIGAPKGTIQAIGQLPEISAKCVAEGKPEISISQFPSQDAVNLALSSGRIDAAMAANISLAIQVEESDGALELAPGDPYDPSPVGIAFPKGSDLLPAVKTAMAQLDSSGELKKIVTKWGMPENSIYTGAS</sequence>
<dbReference type="PROSITE" id="PS51257">
    <property type="entry name" value="PROKAR_LIPOPROTEIN"/>
    <property type="match status" value="1"/>
</dbReference>
<dbReference type="InterPro" id="IPR001638">
    <property type="entry name" value="Solute-binding_3/MltF_N"/>
</dbReference>
<dbReference type="GO" id="GO:0015276">
    <property type="term" value="F:ligand-gated monoatomic ion channel activity"/>
    <property type="evidence" value="ECO:0007669"/>
    <property type="project" value="InterPro"/>
</dbReference>
<reference evidence="2" key="1">
    <citation type="submission" date="2019-05" db="EMBL/GenBank/DDBJ databases">
        <authorList>
            <person name="Naeem R."/>
            <person name="Antony C."/>
            <person name="Guan Q."/>
        </authorList>
    </citation>
    <scope>NUCLEOTIDE SEQUENCE</scope>
    <source>
        <strain evidence="2">1</strain>
    </source>
</reference>
<dbReference type="KEGG" id="msn:LI99_00890"/>
<dbReference type="PANTHER" id="PTHR35936:SF17">
    <property type="entry name" value="ARGININE-BINDING EXTRACELLULAR PROTEIN ARTP"/>
    <property type="match status" value="1"/>
</dbReference>
<gene>
    <name evidence="2" type="primary">artI_2</name>
    <name evidence="2" type="ORF">BIN_B_05477</name>
</gene>
<proteinExistence type="predicted"/>